<dbReference type="CDD" id="cd12148">
    <property type="entry name" value="fungal_TF_MHR"/>
    <property type="match status" value="1"/>
</dbReference>
<dbReference type="Proteomes" id="UP001219933">
    <property type="component" value="Chromosome 3"/>
</dbReference>
<sequence length="453" mass="51962">MYFLSHSRYTESPTLWTLQAMIMIRTFFFAEIKFRDLVLWQATIVRLAQSMNLHRLGSIVLDVRRPPNQNSRTGAPDAASGSITDFNDMSTSDTTAFLEKLNSLRVGYIFGLSFEPHNLVAREIARKIWMGIVYSEIFLASHLDHCYNINCDVSSTMPPADLDEDEVLVLNVAYRENPVALEKRLLERRHAKSSGYNAYYSIIKSVKRQVDIENEFTMRTGHVFLDYDLVQQIDLDARQCYSALPDHLRYWNGTPPEHVRKLHLEFPYYAEQSFFFEEQYNIRLLGLHITYMLRGMDDPMYRRSTEVCIESARHLISMTSRISEELAMTPFGEILNRKVYLAVIVLHVANCYGDKSFASSEISDDIRAGLIAIKNRQTMVFLTISTFFSRAVSELSDIYFTSVGSGANESISSMNTLYEDPLQWLSALGYAHLFDESRSPDGFAALNHDNVIL</sequence>
<gene>
    <name evidence="3" type="ORF">MCUN1_002660</name>
</gene>
<evidence type="ECO:0000256" key="2">
    <source>
        <dbReference type="ARBA" id="ARBA00023242"/>
    </source>
</evidence>
<evidence type="ECO:0000256" key="1">
    <source>
        <dbReference type="ARBA" id="ARBA00004123"/>
    </source>
</evidence>
<protein>
    <submittedName>
        <fullName evidence="3">Uncharacterized protein</fullName>
    </submittedName>
</protein>
<reference evidence="3" key="1">
    <citation type="submission" date="2023-03" db="EMBL/GenBank/DDBJ databases">
        <title>Mating type loci evolution in Malassezia.</title>
        <authorList>
            <person name="Coelho M.A."/>
        </authorList>
    </citation>
    <scope>NUCLEOTIDE SEQUENCE</scope>
    <source>
        <strain evidence="3">CBS 11721</strain>
    </source>
</reference>
<keyword evidence="2" id="KW-0539">Nucleus</keyword>
<comment type="subcellular location">
    <subcellularLocation>
        <location evidence="1">Nucleus</location>
    </subcellularLocation>
</comment>
<dbReference type="PANTHER" id="PTHR31001:SF76">
    <property type="entry name" value="ZN(2)-C6 FUNGAL-TYPE DOMAIN-CONTAINING PROTEIN"/>
    <property type="match status" value="1"/>
</dbReference>
<dbReference type="PANTHER" id="PTHR31001">
    <property type="entry name" value="UNCHARACTERIZED TRANSCRIPTIONAL REGULATORY PROTEIN"/>
    <property type="match status" value="1"/>
</dbReference>
<accession>A0AAF0EVG3</accession>
<evidence type="ECO:0000313" key="3">
    <source>
        <dbReference type="EMBL" id="WFD35795.1"/>
    </source>
</evidence>
<proteinExistence type="predicted"/>
<dbReference type="InterPro" id="IPR050613">
    <property type="entry name" value="Sec_Metabolite_Reg"/>
</dbReference>
<dbReference type="GO" id="GO:0005634">
    <property type="term" value="C:nucleus"/>
    <property type="evidence" value="ECO:0007669"/>
    <property type="project" value="UniProtKB-SubCell"/>
</dbReference>
<keyword evidence="4" id="KW-1185">Reference proteome</keyword>
<name>A0AAF0EVG3_9BASI</name>
<organism evidence="3 4">
    <name type="scientific">Malassezia cuniculi</name>
    <dbReference type="NCBI Taxonomy" id="948313"/>
    <lineage>
        <taxon>Eukaryota</taxon>
        <taxon>Fungi</taxon>
        <taxon>Dikarya</taxon>
        <taxon>Basidiomycota</taxon>
        <taxon>Ustilaginomycotina</taxon>
        <taxon>Malasseziomycetes</taxon>
        <taxon>Malasseziales</taxon>
        <taxon>Malasseziaceae</taxon>
        <taxon>Malassezia</taxon>
    </lineage>
</organism>
<dbReference type="AlphaFoldDB" id="A0AAF0EVG3"/>
<evidence type="ECO:0000313" key="4">
    <source>
        <dbReference type="Proteomes" id="UP001219933"/>
    </source>
</evidence>
<dbReference type="EMBL" id="CP119879">
    <property type="protein sequence ID" value="WFD35795.1"/>
    <property type="molecule type" value="Genomic_DNA"/>
</dbReference>